<dbReference type="Proteomes" id="UP001432046">
    <property type="component" value="Chromosome"/>
</dbReference>
<protein>
    <recommendedName>
        <fullName evidence="3">DNA methylase N-4/N-6 domain-containing protein</fullName>
    </recommendedName>
</protein>
<evidence type="ECO:0008006" key="3">
    <source>
        <dbReference type="Google" id="ProtNLM"/>
    </source>
</evidence>
<dbReference type="InterPro" id="IPR029063">
    <property type="entry name" value="SAM-dependent_MTases_sf"/>
</dbReference>
<reference evidence="1" key="2">
    <citation type="submission" date="2024-03" db="EMBL/GenBank/DDBJ databases">
        <authorList>
            <person name="Bromfield E.S.P."/>
            <person name="Cloutier S."/>
        </authorList>
    </citation>
    <scope>NUCLEOTIDE SEQUENCE</scope>
    <source>
        <strain evidence="1">5S5</strain>
    </source>
</reference>
<reference evidence="1" key="1">
    <citation type="journal article" date="2021" name="Int. J. Syst. Evol. Microbiol.">
        <title>Bradyrhizobium septentrionale sp. nov. (sv. septentrionale) and Bradyrhizobium quebecense sp. nov. (sv. septentrionale) associated with legumes native to Canada possess rearranged symbiosis genes and numerous insertion sequences.</title>
        <authorList>
            <person name="Bromfield E.S.P."/>
            <person name="Cloutier S."/>
        </authorList>
    </citation>
    <scope>NUCLEOTIDE SEQUENCE</scope>
    <source>
        <strain evidence="1">5S5</strain>
    </source>
</reference>
<gene>
    <name evidence="1" type="ORF">WDK88_03970</name>
</gene>
<organism evidence="1 2">
    <name type="scientific">Bradyrhizobium septentrionale</name>
    <dbReference type="NCBI Taxonomy" id="1404411"/>
    <lineage>
        <taxon>Bacteria</taxon>
        <taxon>Pseudomonadati</taxon>
        <taxon>Pseudomonadota</taxon>
        <taxon>Alphaproteobacteria</taxon>
        <taxon>Hyphomicrobiales</taxon>
        <taxon>Nitrobacteraceae</taxon>
        <taxon>Bradyrhizobium</taxon>
    </lineage>
</organism>
<evidence type="ECO:0000313" key="1">
    <source>
        <dbReference type="EMBL" id="WXC80811.1"/>
    </source>
</evidence>
<accession>A0ABZ2P382</accession>
<keyword evidence="2" id="KW-1185">Reference proteome</keyword>
<name>A0ABZ2P382_9BRAD</name>
<dbReference type="SUPFAM" id="SSF53335">
    <property type="entry name" value="S-adenosyl-L-methionine-dependent methyltransferases"/>
    <property type="match status" value="1"/>
</dbReference>
<evidence type="ECO:0000313" key="2">
    <source>
        <dbReference type="Proteomes" id="UP001432046"/>
    </source>
</evidence>
<dbReference type="RefSeq" id="WP_338834105.1">
    <property type="nucleotide sequence ID" value="NZ_CP147711.1"/>
</dbReference>
<dbReference type="EMBL" id="CP147711">
    <property type="protein sequence ID" value="WXC80811.1"/>
    <property type="molecule type" value="Genomic_DNA"/>
</dbReference>
<dbReference type="Gene3D" id="3.40.50.150">
    <property type="entry name" value="Vaccinia Virus protein VP39"/>
    <property type="match status" value="2"/>
</dbReference>
<proteinExistence type="predicted"/>
<sequence length="459" mass="51966">MLQTAKNYEQSSDFAWNEGLSQANALEIYRALSVGIEIQQSPELGQLVRASDSCTPIQRWFQYREGYTLELCNRIFRSDESLVVDPFCGFGSTLVAARRRGFASVGIDANPLAAFVAKVKTRNYTRRTLDDIEVQIGALARIRSGVRAEVPLLRIIEKVFHPEILDALLCLQSRILSFDNDKVRDFLLLGWIAILEDVSNVFREGNGIKYRNRIRNGNSYTVSPYEQWAAMRFPEDKFQFVKRKLVDQLKLMLEDIRAEKRSGAEPLVKHGDAEDLRDLVPSQGASLALFSPPYCNCFNYIKAYKVELWMSGFIRTYADIGKLTALGIRSRVESVLSPVVDPYPEEIDSLIGLMDPFGLWSAQLPEVIKGYFADMRSRLATVYSILKPNGRCAIVVGNSAYAGVIIPSDLLLARTAETVGFKIEKIEVCRHLTTSSQQRRRLLPVKEYMRESVIHLVRC</sequence>